<evidence type="ECO:0000259" key="2">
    <source>
        <dbReference type="Pfam" id="PF03816"/>
    </source>
</evidence>
<organism evidence="3 4">
    <name type="scientific">Cutibacterium avidum</name>
    <dbReference type="NCBI Taxonomy" id="33010"/>
    <lineage>
        <taxon>Bacteria</taxon>
        <taxon>Bacillati</taxon>
        <taxon>Actinomycetota</taxon>
        <taxon>Actinomycetes</taxon>
        <taxon>Propionibacteriales</taxon>
        <taxon>Propionibacteriaceae</taxon>
        <taxon>Cutibacterium</taxon>
    </lineage>
</organism>
<dbReference type="InterPro" id="IPR050922">
    <property type="entry name" value="LytR/CpsA/Psr_CW_biosynth"/>
</dbReference>
<comment type="similarity">
    <text evidence="1">Belongs to the LytR/CpsA/Psr (LCP) family.</text>
</comment>
<dbReference type="AlphaFoldDB" id="A0A3E2DC59"/>
<evidence type="ECO:0000313" key="3">
    <source>
        <dbReference type="EMBL" id="RFT42990.1"/>
    </source>
</evidence>
<sequence length="307" mass="32961">MVLLLAWLVWLVAVPSYALSRTGTVDATPDGPRGASHPGTLVLLVGTDERQNLTTKQQKELGTGTESGLRTDTMLLLYMPPEGKNVLISLPRDSYLPIPGHHHNKLNAAYSIGGAKLLIQTIERATDLRVNGYVEIGFGGFVEMVDAVGGVEVTLDNPMVDKDSHTNLPAGTQTLDGVQALGYVRMRKADPEGDLGRVKRQQKVASQVATKALSPWTLINPVRYWNLNMAASDAVKLGTDTSTLTALKTARGLMKVSGNDGIKMTVPVSTVSANTSAGSSVLWNDRKAARLWDELRSGDTSKVTELS</sequence>
<dbReference type="Proteomes" id="UP000259211">
    <property type="component" value="Unassembled WGS sequence"/>
</dbReference>
<accession>A0A3E2DC59</accession>
<dbReference type="InterPro" id="IPR004474">
    <property type="entry name" value="LytR_CpsA_psr"/>
</dbReference>
<dbReference type="PANTHER" id="PTHR33392">
    <property type="entry name" value="POLYISOPRENYL-TEICHOIC ACID--PEPTIDOGLYCAN TEICHOIC ACID TRANSFERASE TAGU"/>
    <property type="match status" value="1"/>
</dbReference>
<name>A0A3E2DC59_9ACTN</name>
<dbReference type="NCBIfam" id="TIGR00350">
    <property type="entry name" value="lytR_cpsA_psr"/>
    <property type="match status" value="1"/>
</dbReference>
<dbReference type="EMBL" id="NOWI01000009">
    <property type="protein sequence ID" value="RFT42990.1"/>
    <property type="molecule type" value="Genomic_DNA"/>
</dbReference>
<reference evidence="3 4" key="1">
    <citation type="submission" date="2017-07" db="EMBL/GenBank/DDBJ databases">
        <authorList>
            <person name="Sun Z.S."/>
            <person name="Albrecht U."/>
            <person name="Echele G."/>
            <person name="Lee C.C."/>
        </authorList>
    </citation>
    <scope>NUCLEOTIDE SEQUENCE [LARGE SCALE GENOMIC DNA]</scope>
    <source>
        <strain evidence="3 4">P16-029</strain>
    </source>
</reference>
<evidence type="ECO:0000313" key="4">
    <source>
        <dbReference type="Proteomes" id="UP000259211"/>
    </source>
</evidence>
<dbReference type="Pfam" id="PF03816">
    <property type="entry name" value="LytR_cpsA_psr"/>
    <property type="match status" value="1"/>
</dbReference>
<protein>
    <submittedName>
        <fullName evidence="3">Transcriptional regulator</fullName>
    </submittedName>
</protein>
<dbReference type="Gene3D" id="3.40.630.190">
    <property type="entry name" value="LCP protein"/>
    <property type="match status" value="1"/>
</dbReference>
<comment type="caution">
    <text evidence="3">The sequence shown here is derived from an EMBL/GenBank/DDBJ whole genome shotgun (WGS) entry which is preliminary data.</text>
</comment>
<dbReference type="PANTHER" id="PTHR33392:SF6">
    <property type="entry name" value="POLYISOPRENYL-TEICHOIC ACID--PEPTIDOGLYCAN TEICHOIC ACID TRANSFERASE TAGU"/>
    <property type="match status" value="1"/>
</dbReference>
<feature type="domain" description="Cell envelope-related transcriptional attenuator" evidence="2">
    <location>
        <begin position="70"/>
        <end position="212"/>
    </location>
</feature>
<gene>
    <name evidence="3" type="ORF">CHT91_10605</name>
</gene>
<evidence type="ECO:0000256" key="1">
    <source>
        <dbReference type="ARBA" id="ARBA00006068"/>
    </source>
</evidence>
<proteinExistence type="inferred from homology"/>